<reference evidence="2" key="1">
    <citation type="submission" date="2021-01" db="UniProtKB">
        <authorList>
            <consortium name="EnsemblPlants"/>
        </authorList>
    </citation>
    <scope>IDENTIFICATION</scope>
</reference>
<evidence type="ECO:0000313" key="3">
    <source>
        <dbReference type="Proteomes" id="UP000594263"/>
    </source>
</evidence>
<protein>
    <submittedName>
        <fullName evidence="2">Uncharacterized protein</fullName>
    </submittedName>
</protein>
<dbReference type="AlphaFoldDB" id="A0A7N0RDY2"/>
<feature type="compositionally biased region" description="Low complexity" evidence="1">
    <location>
        <begin position="159"/>
        <end position="173"/>
    </location>
</feature>
<feature type="compositionally biased region" description="Basic residues" evidence="1">
    <location>
        <begin position="66"/>
        <end position="83"/>
    </location>
</feature>
<proteinExistence type="predicted"/>
<dbReference type="EnsemblPlants" id="Kaladp0008s0701.1.v1.1">
    <property type="protein sequence ID" value="Kaladp0008s0701.1.v1.1"/>
    <property type="gene ID" value="Kaladp0008s0701.v1.1"/>
</dbReference>
<feature type="region of interest" description="Disordered" evidence="1">
    <location>
        <begin position="21"/>
        <end position="83"/>
    </location>
</feature>
<organism evidence="2 3">
    <name type="scientific">Kalanchoe fedtschenkoi</name>
    <name type="common">Lavender scallops</name>
    <name type="synonym">South American air plant</name>
    <dbReference type="NCBI Taxonomy" id="63787"/>
    <lineage>
        <taxon>Eukaryota</taxon>
        <taxon>Viridiplantae</taxon>
        <taxon>Streptophyta</taxon>
        <taxon>Embryophyta</taxon>
        <taxon>Tracheophyta</taxon>
        <taxon>Spermatophyta</taxon>
        <taxon>Magnoliopsida</taxon>
        <taxon>eudicotyledons</taxon>
        <taxon>Gunneridae</taxon>
        <taxon>Pentapetalae</taxon>
        <taxon>Saxifragales</taxon>
        <taxon>Crassulaceae</taxon>
        <taxon>Kalanchoe</taxon>
    </lineage>
</organism>
<dbReference type="Proteomes" id="UP000594263">
    <property type="component" value="Unplaced"/>
</dbReference>
<name>A0A7N0RDY2_KALFE</name>
<feature type="region of interest" description="Disordered" evidence="1">
    <location>
        <begin position="101"/>
        <end position="226"/>
    </location>
</feature>
<evidence type="ECO:0000313" key="2">
    <source>
        <dbReference type="EnsemblPlants" id="Kaladp0008s0701.1.v1.1"/>
    </source>
</evidence>
<sequence>MEGDEGVRRAWVGLKILSIKTLPKEVTGGGGRGRGQALLPAHPCPATAQPPHPHSPQPSHPSTNPSHRHPRCHLSPQAKRRRRGSLLGDLSGWISPDCEHRLGGLNPQPSRSSMSAVRSSSRSVNQARSRSASAAQPPSRRSGGCAAGPQIERLNPQQAPRSSRSATAASRPRLQLADPVRGVEVAPSRSGSSRSPEAAPHPSSGSRRTGLPCAGLSPEAVSAPGHQSLRPLRSAWRPCRLSQLLGLPSRCSVGFVPPRVRPRANPCRLFEP</sequence>
<evidence type="ECO:0000256" key="1">
    <source>
        <dbReference type="SAM" id="MobiDB-lite"/>
    </source>
</evidence>
<feature type="compositionally biased region" description="Low complexity" evidence="1">
    <location>
        <begin position="108"/>
        <end position="142"/>
    </location>
</feature>
<accession>A0A7N0RDY2</accession>
<dbReference type="Gramene" id="Kaladp0008s0701.1.v1.1">
    <property type="protein sequence ID" value="Kaladp0008s0701.1.v1.1"/>
    <property type="gene ID" value="Kaladp0008s0701.v1.1"/>
</dbReference>
<feature type="compositionally biased region" description="Pro residues" evidence="1">
    <location>
        <begin position="48"/>
        <end position="59"/>
    </location>
</feature>
<keyword evidence="3" id="KW-1185">Reference proteome</keyword>